<evidence type="ECO:0000259" key="3">
    <source>
        <dbReference type="Pfam" id="PF00501"/>
    </source>
</evidence>
<sequence>MTINDTELERYDTFPKLLLRNAIQRPQAPAFREKEYGIWQTYSWQDVRDNVKALALGLANLGLVRGDKIAIVGSNRPKLYWAFAAAQAIGAVPVPIYQDGVAEEVQYVLAHAEVKAVFAEDQEQVDKIMSIMAECPEIKNIIYKEPRGLRLYDQDYLHFYDDVQEAGRAYEKSHSDFFESEIAKGNIEDLSVILYTSGTTGRPKGVMLSFSNLWESARLSVEFEGLTEKDEVLSYLPMAWVGDHFFAYAQALHAGYTVNCPESAETVLSDLRELGPTYYFAPPAIFENLLTQMMIRIEDASAFKRKMFHYFIGVAKRCGVDILERKPVSLKDRILYAVGNILVFGPLKNRLGFSRIRISYTAGAPIGSEVFNFYRSLGMNLKQLYGQTESCAYVCIQNNDDVRSDTVGPPAPGCEVMIDDTTGEVLYKSPGAFVGYYKNEEATRETKLESGWVHTGDAGIITDDGQLKIIDRAKDVGKLVDGTLFAPQYIENKLKFFPSIKEVVCHGGERESVTAFVNIDLDAVGNWAERQGISYTSYTDLGNRDEVYELVKECFEEVNRDLAVDSDLANAQVTRFLILHKELDADDGELTRTRKVRRRIVAERYATLIDALYSDKDMISIESQMTFEDGRTGQLKADLKIKDCETYPALKAAS</sequence>
<dbReference type="Proteomes" id="UP001056291">
    <property type="component" value="Chromosome"/>
</dbReference>
<organism evidence="4 5">
    <name type="scientific">Sneathiella marina</name>
    <dbReference type="NCBI Taxonomy" id="2950108"/>
    <lineage>
        <taxon>Bacteria</taxon>
        <taxon>Pseudomonadati</taxon>
        <taxon>Pseudomonadota</taxon>
        <taxon>Alphaproteobacteria</taxon>
        <taxon>Sneathiellales</taxon>
        <taxon>Sneathiellaceae</taxon>
        <taxon>Sneathiella</taxon>
    </lineage>
</organism>
<dbReference type="Pfam" id="PF00501">
    <property type="entry name" value="AMP-binding"/>
    <property type="match status" value="1"/>
</dbReference>
<proteinExistence type="predicted"/>
<dbReference type="InterPro" id="IPR042099">
    <property type="entry name" value="ANL_N_sf"/>
</dbReference>
<dbReference type="InterPro" id="IPR020845">
    <property type="entry name" value="AMP-binding_CS"/>
</dbReference>
<feature type="domain" description="AMP-dependent synthetase/ligase" evidence="3">
    <location>
        <begin position="20"/>
        <end position="437"/>
    </location>
</feature>
<dbReference type="EMBL" id="CP098747">
    <property type="protein sequence ID" value="USG61631.1"/>
    <property type="molecule type" value="Genomic_DNA"/>
</dbReference>
<dbReference type="SUPFAM" id="SSF56801">
    <property type="entry name" value="Acetyl-CoA synthetase-like"/>
    <property type="match status" value="1"/>
</dbReference>
<dbReference type="PANTHER" id="PTHR43272:SF33">
    <property type="entry name" value="AMP-BINDING DOMAIN-CONTAINING PROTEIN-RELATED"/>
    <property type="match status" value="1"/>
</dbReference>
<dbReference type="PROSITE" id="PS00455">
    <property type="entry name" value="AMP_BINDING"/>
    <property type="match status" value="1"/>
</dbReference>
<keyword evidence="5" id="KW-1185">Reference proteome</keyword>
<reference evidence="4" key="1">
    <citation type="submission" date="2022-06" db="EMBL/GenBank/DDBJ databases">
        <title>Sneathiella actinostolidae sp. nov., isolated from a sea anemonein the Western Pacific Ocean.</title>
        <authorList>
            <person name="Wei M.J."/>
        </authorList>
    </citation>
    <scope>NUCLEOTIDE SEQUENCE</scope>
    <source>
        <strain evidence="4">PHK-P5</strain>
    </source>
</reference>
<keyword evidence="2" id="KW-0067">ATP-binding</keyword>
<dbReference type="PANTHER" id="PTHR43272">
    <property type="entry name" value="LONG-CHAIN-FATTY-ACID--COA LIGASE"/>
    <property type="match status" value="1"/>
</dbReference>
<evidence type="ECO:0000313" key="5">
    <source>
        <dbReference type="Proteomes" id="UP001056291"/>
    </source>
</evidence>
<evidence type="ECO:0000256" key="2">
    <source>
        <dbReference type="ARBA" id="ARBA00022840"/>
    </source>
</evidence>
<gene>
    <name evidence="4" type="ORF">NBZ79_01400</name>
</gene>
<protein>
    <submittedName>
        <fullName evidence="4">AMP-binding protein</fullName>
    </submittedName>
</protein>
<accession>A0ABY4WAE3</accession>
<evidence type="ECO:0000313" key="4">
    <source>
        <dbReference type="EMBL" id="USG61631.1"/>
    </source>
</evidence>
<dbReference type="PRINTS" id="PR00154">
    <property type="entry name" value="AMPBINDING"/>
</dbReference>
<name>A0ABY4WAE3_9PROT</name>
<evidence type="ECO:0000256" key="1">
    <source>
        <dbReference type="ARBA" id="ARBA00022741"/>
    </source>
</evidence>
<dbReference type="InterPro" id="IPR000873">
    <property type="entry name" value="AMP-dep_synth/lig_dom"/>
</dbReference>
<keyword evidence="1" id="KW-0547">Nucleotide-binding</keyword>
<dbReference type="InterPro" id="IPR020459">
    <property type="entry name" value="AMP-binding"/>
</dbReference>
<dbReference type="Gene3D" id="3.40.50.12780">
    <property type="entry name" value="N-terminal domain of ligase-like"/>
    <property type="match status" value="1"/>
</dbReference>
<dbReference type="RefSeq" id="WP_251934775.1">
    <property type="nucleotide sequence ID" value="NZ_CP098747.1"/>
</dbReference>